<evidence type="ECO:0000259" key="3">
    <source>
        <dbReference type="Pfam" id="PF00685"/>
    </source>
</evidence>
<sequence>MDYLCNKFRPRDTDIILATYPRSGTTWLQNALHLLRHKKKLESNILDSIPFLILPQFDSDKKLKPEFEAIPPPRILKTHLAWDIVPKNDKCKYIYCYRNPKDVFVSMYHHTIASHGFGYDGSISDFWDLYLKGEVEYGSWFDHVIGWWQQKDNPNMYLLSYEDLQTNFKDKIEEIAAFTGLELTEELYELIAEECSFKTMKSNKFVEKIFTPKPGENSAHIRKGTVGGWKEVLTADQNKVIDEMIESRLKGLSIRDKLVFEL</sequence>
<proteinExistence type="inferred from homology"/>
<dbReference type="EMBL" id="JAKMXF010000302">
    <property type="protein sequence ID" value="KAI6651604.1"/>
    <property type="molecule type" value="Genomic_DNA"/>
</dbReference>
<evidence type="ECO:0000256" key="2">
    <source>
        <dbReference type="ARBA" id="ARBA00022679"/>
    </source>
</evidence>
<dbReference type="InterPro" id="IPR027417">
    <property type="entry name" value="P-loop_NTPase"/>
</dbReference>
<feature type="domain" description="Sulfotransferase" evidence="3">
    <location>
        <begin position="12"/>
        <end position="252"/>
    </location>
</feature>
<keyword evidence="5" id="KW-1185">Reference proteome</keyword>
<comment type="similarity">
    <text evidence="1">Belongs to the sulfotransferase 1 family.</text>
</comment>
<name>A0AAV7JSU4_9METZ</name>
<protein>
    <recommendedName>
        <fullName evidence="3">Sulfotransferase domain-containing protein</fullName>
    </recommendedName>
</protein>
<evidence type="ECO:0000313" key="4">
    <source>
        <dbReference type="EMBL" id="KAI6651604.1"/>
    </source>
</evidence>
<dbReference type="Proteomes" id="UP001165289">
    <property type="component" value="Unassembled WGS sequence"/>
</dbReference>
<reference evidence="4 5" key="1">
    <citation type="journal article" date="2023" name="BMC Biol.">
        <title>The compact genome of the sponge Oopsacas minuta (Hexactinellida) is lacking key metazoan core genes.</title>
        <authorList>
            <person name="Santini S."/>
            <person name="Schenkelaars Q."/>
            <person name="Jourda C."/>
            <person name="Duchesne M."/>
            <person name="Belahbib H."/>
            <person name="Rocher C."/>
            <person name="Selva M."/>
            <person name="Riesgo A."/>
            <person name="Vervoort M."/>
            <person name="Leys S.P."/>
            <person name="Kodjabachian L."/>
            <person name="Le Bivic A."/>
            <person name="Borchiellini C."/>
            <person name="Claverie J.M."/>
            <person name="Renard E."/>
        </authorList>
    </citation>
    <scope>NUCLEOTIDE SEQUENCE [LARGE SCALE GENOMIC DNA]</scope>
    <source>
        <strain evidence="4">SPO-2</strain>
    </source>
</reference>
<organism evidence="4 5">
    <name type="scientific">Oopsacas minuta</name>
    <dbReference type="NCBI Taxonomy" id="111878"/>
    <lineage>
        <taxon>Eukaryota</taxon>
        <taxon>Metazoa</taxon>
        <taxon>Porifera</taxon>
        <taxon>Hexactinellida</taxon>
        <taxon>Hexasterophora</taxon>
        <taxon>Lyssacinosida</taxon>
        <taxon>Leucopsacidae</taxon>
        <taxon>Oopsacas</taxon>
    </lineage>
</organism>
<dbReference type="GO" id="GO:0008146">
    <property type="term" value="F:sulfotransferase activity"/>
    <property type="evidence" value="ECO:0007669"/>
    <property type="project" value="InterPro"/>
</dbReference>
<comment type="caution">
    <text evidence="4">The sequence shown here is derived from an EMBL/GenBank/DDBJ whole genome shotgun (WGS) entry which is preliminary data.</text>
</comment>
<evidence type="ECO:0000256" key="1">
    <source>
        <dbReference type="ARBA" id="ARBA00005771"/>
    </source>
</evidence>
<dbReference type="Pfam" id="PF00685">
    <property type="entry name" value="Sulfotransfer_1"/>
    <property type="match status" value="1"/>
</dbReference>
<dbReference type="AlphaFoldDB" id="A0AAV7JSU4"/>
<accession>A0AAV7JSU4</accession>
<gene>
    <name evidence="4" type="ORF">LOD99_4855</name>
</gene>
<dbReference type="SUPFAM" id="SSF52540">
    <property type="entry name" value="P-loop containing nucleoside triphosphate hydrolases"/>
    <property type="match status" value="1"/>
</dbReference>
<dbReference type="PANTHER" id="PTHR11783">
    <property type="entry name" value="SULFOTRANSFERASE SULT"/>
    <property type="match status" value="1"/>
</dbReference>
<dbReference type="InterPro" id="IPR000863">
    <property type="entry name" value="Sulfotransferase_dom"/>
</dbReference>
<dbReference type="Gene3D" id="3.40.50.300">
    <property type="entry name" value="P-loop containing nucleotide triphosphate hydrolases"/>
    <property type="match status" value="1"/>
</dbReference>
<evidence type="ECO:0000313" key="5">
    <source>
        <dbReference type="Proteomes" id="UP001165289"/>
    </source>
</evidence>
<keyword evidence="2" id="KW-0808">Transferase</keyword>